<sequence length="101" mass="12461">MDTKYINQTYFICWHFSFYLIKSWREYRPGLSTLRRMFCNINSDGYARQCTVQLSWTVTCHTTLYNVYYYHLIGKAWLNTWDIFTIYVGRMFVYFFFFLGL</sequence>
<feature type="transmembrane region" description="Helical" evidence="1">
    <location>
        <begin position="81"/>
        <end position="99"/>
    </location>
</feature>
<keyword evidence="1" id="KW-0812">Transmembrane</keyword>
<dbReference type="EMBL" id="HBUF01333183">
    <property type="protein sequence ID" value="CAG6697392.1"/>
    <property type="molecule type" value="Transcribed_RNA"/>
</dbReference>
<evidence type="ECO:0000256" key="1">
    <source>
        <dbReference type="SAM" id="Phobius"/>
    </source>
</evidence>
<organism evidence="2">
    <name type="scientific">Cacopsylla melanoneura</name>
    <dbReference type="NCBI Taxonomy" id="428564"/>
    <lineage>
        <taxon>Eukaryota</taxon>
        <taxon>Metazoa</taxon>
        <taxon>Ecdysozoa</taxon>
        <taxon>Arthropoda</taxon>
        <taxon>Hexapoda</taxon>
        <taxon>Insecta</taxon>
        <taxon>Pterygota</taxon>
        <taxon>Neoptera</taxon>
        <taxon>Paraneoptera</taxon>
        <taxon>Hemiptera</taxon>
        <taxon>Sternorrhyncha</taxon>
        <taxon>Psylloidea</taxon>
        <taxon>Psyllidae</taxon>
        <taxon>Psyllinae</taxon>
        <taxon>Cacopsylla</taxon>
    </lineage>
</organism>
<proteinExistence type="predicted"/>
<protein>
    <submittedName>
        <fullName evidence="2">Uncharacterized protein</fullName>
    </submittedName>
</protein>
<dbReference type="AlphaFoldDB" id="A0A8D8U7B9"/>
<name>A0A8D8U7B9_9HEMI</name>
<keyword evidence="1" id="KW-0472">Membrane</keyword>
<reference evidence="2" key="1">
    <citation type="submission" date="2021-05" db="EMBL/GenBank/DDBJ databases">
        <authorList>
            <person name="Alioto T."/>
            <person name="Alioto T."/>
            <person name="Gomez Garrido J."/>
        </authorList>
    </citation>
    <scope>NUCLEOTIDE SEQUENCE</scope>
</reference>
<accession>A0A8D8U7B9</accession>
<keyword evidence="1" id="KW-1133">Transmembrane helix</keyword>
<evidence type="ECO:0000313" key="2">
    <source>
        <dbReference type="EMBL" id="CAG6697392.1"/>
    </source>
</evidence>